<keyword evidence="6" id="KW-0677">Repeat</keyword>
<dbReference type="InterPro" id="IPR005108">
    <property type="entry name" value="HELP"/>
</dbReference>
<feature type="compositionally biased region" description="Low complexity" evidence="9">
    <location>
        <begin position="134"/>
        <end position="150"/>
    </location>
</feature>
<proteinExistence type="inferred from homology"/>
<dbReference type="SUPFAM" id="SSF50978">
    <property type="entry name" value="WD40 repeat-like"/>
    <property type="match status" value="1"/>
</dbReference>
<dbReference type="InterPro" id="IPR049813">
    <property type="entry name" value="Elp-1-like_TD"/>
</dbReference>
<dbReference type="InterPro" id="IPR036322">
    <property type="entry name" value="WD40_repeat_dom_sf"/>
</dbReference>
<dbReference type="PROSITE" id="PS50082">
    <property type="entry name" value="WD_REPEATS_2"/>
    <property type="match status" value="2"/>
</dbReference>
<dbReference type="InterPro" id="IPR050630">
    <property type="entry name" value="WD_repeat_EMAP"/>
</dbReference>
<dbReference type="CDD" id="cd21931">
    <property type="entry name" value="TD_EMAP-like"/>
    <property type="match status" value="1"/>
</dbReference>
<evidence type="ECO:0000256" key="3">
    <source>
        <dbReference type="ARBA" id="ARBA00022490"/>
    </source>
</evidence>
<feature type="compositionally biased region" description="Low complexity" evidence="9">
    <location>
        <begin position="172"/>
        <end position="181"/>
    </location>
</feature>
<feature type="compositionally biased region" description="Polar residues" evidence="9">
    <location>
        <begin position="189"/>
        <end position="205"/>
    </location>
</feature>
<feature type="region of interest" description="Disordered" evidence="9">
    <location>
        <begin position="70"/>
        <end position="116"/>
    </location>
</feature>
<evidence type="ECO:0000256" key="5">
    <source>
        <dbReference type="ARBA" id="ARBA00022701"/>
    </source>
</evidence>
<dbReference type="InterPro" id="IPR001680">
    <property type="entry name" value="WD40_rpt"/>
</dbReference>
<dbReference type="Pfam" id="PF23414">
    <property type="entry name" value="Beta-prop_EML_2"/>
    <property type="match status" value="1"/>
</dbReference>
<comment type="subcellular location">
    <subcellularLocation>
        <location evidence="1">Cytoplasm</location>
        <location evidence="1">Cytoskeleton</location>
    </subcellularLocation>
</comment>
<dbReference type="SUPFAM" id="SSF50998">
    <property type="entry name" value="Quinoprotein alcohol dehydrogenase-like"/>
    <property type="match status" value="1"/>
</dbReference>
<feature type="compositionally biased region" description="Polar residues" evidence="9">
    <location>
        <begin position="95"/>
        <end position="105"/>
    </location>
</feature>
<dbReference type="Pfam" id="PF23409">
    <property type="entry name" value="Beta-prop_EML"/>
    <property type="match status" value="1"/>
</dbReference>
<dbReference type="Pfam" id="PF03451">
    <property type="entry name" value="HELP"/>
    <property type="match status" value="1"/>
</dbReference>
<evidence type="ECO:0000256" key="4">
    <source>
        <dbReference type="ARBA" id="ARBA00022574"/>
    </source>
</evidence>
<evidence type="ECO:0000256" key="2">
    <source>
        <dbReference type="ARBA" id="ARBA00006489"/>
    </source>
</evidence>
<keyword evidence="13" id="KW-1185">Reference proteome</keyword>
<accession>A0AAW1TY23</accession>
<dbReference type="GO" id="GO:0000226">
    <property type="term" value="P:microtubule cytoskeleton organization"/>
    <property type="evidence" value="ECO:0007669"/>
    <property type="project" value="TreeGrafter"/>
</dbReference>
<feature type="repeat" description="WD" evidence="8">
    <location>
        <begin position="729"/>
        <end position="770"/>
    </location>
</feature>
<dbReference type="AlphaFoldDB" id="A0AAW1TY23"/>
<keyword evidence="3" id="KW-0963">Cytoplasm</keyword>
<dbReference type="InterPro" id="IPR055439">
    <property type="entry name" value="Beta-prop_EML_1st"/>
</dbReference>
<dbReference type="PANTHER" id="PTHR13720:SF50">
    <property type="entry name" value="ECHINODERM MICROTUBULE-ASSOCIATED PROTEIN-LIKE 2"/>
    <property type="match status" value="1"/>
</dbReference>
<feature type="domain" description="EML-like second beta-propeller" evidence="11">
    <location>
        <begin position="607"/>
        <end position="874"/>
    </location>
</feature>
<keyword evidence="7" id="KW-0206">Cytoskeleton</keyword>
<reference evidence="12 13" key="1">
    <citation type="submission" date="2023-03" db="EMBL/GenBank/DDBJ databases">
        <title>Genome insight into feeding habits of ladybird beetles.</title>
        <authorList>
            <person name="Li H.-S."/>
            <person name="Huang Y.-H."/>
            <person name="Pang H."/>
        </authorList>
    </citation>
    <scope>NUCLEOTIDE SEQUENCE [LARGE SCALE GENOMIC DNA]</scope>
    <source>
        <strain evidence="12">SYSU_2023b</strain>
        <tissue evidence="12">Whole body</tissue>
    </source>
</reference>
<evidence type="ECO:0000256" key="9">
    <source>
        <dbReference type="SAM" id="MobiDB-lite"/>
    </source>
</evidence>
<evidence type="ECO:0000313" key="13">
    <source>
        <dbReference type="Proteomes" id="UP001431783"/>
    </source>
</evidence>
<evidence type="ECO:0000256" key="7">
    <source>
        <dbReference type="ARBA" id="ARBA00023212"/>
    </source>
</evidence>
<gene>
    <name evidence="12" type="ORF">WA026_013867</name>
</gene>
<protein>
    <recommendedName>
        <fullName evidence="14">Echinoderm microtubule-associated protein-like 2</fullName>
    </recommendedName>
</protein>
<sequence length="876" mass="97141">MSLYRTAIYNCNLKLMTTYYEMLETENREMAGRVVDLERKVLEQGDELVCLKATLAEALRRITLLEGSRLHQQSPSTAVPLRNGLSKENFRLRPSSYSPSHSADNNKGKPLVMDSPRRIYNSSLPQRKAVHYQSTGSLHSDSHSSSSVSPVPSPSPSTPLPPPKKVPLMGQSSVSSSNSSSGQLHKRWSSTGDFNHNSAMSPTGLQSKFSNKSFLNLYSKSNQFPVPHFKHGTKEATYNEETHSFNMYLRGKLIHLYAPSNIANSYELTKVNTAPYRRLKLDWVYGYRGKDCRSNLYFLPTGEMIYFVASVVVLYNVEDQCQRHYLGHTDEVKSLAIHPNKMLVASGQCGGYDRKESRPHIRIWNSVSLHTQAIIGMNDFEMSVCCLSFSKADGGAILVAVDDVPDHTISVWDWQRGENGYKITETKCSVDTVVSAEFHPLDRNTIVTSGKSHIAFWTLDVNGTLFKRTGIFESRDKPKYVTSIAFLQTGETISGDSNGNLAIWGRGTNTIWKLIKNVHDGAIFSICVLKDGSVITGGGKDGRIVEFDSNLQKLGTDNQVEGHFGGIRVISEGWGSQLLIGTTKNCILCGSTQIGFQPIILGHTDELWGLASNPTLPQFATAGYDKVLQLWDSMSHTILWSKDIGEQAQCVAFSPDGTYVLVGCCSGRWMIFHSQTRDVLCKNNDGSEPIVVIQFSSNGEMVALGSRDSNIYIYQVSDDGLKYSRIGRCSGHSSFITSLDWSSDNTTLRSNSADFELLFWNAGTCRQITQSANLKDVEWSTNNCTLTFNTIGVWSENSDGVDANCCDRSNDKELLATGDDLGRVKLYNYPACQPKSICHTYGYHSSLVTSVKFLHEDTRIVSIGGKDTAVMQWAIS</sequence>
<evidence type="ECO:0000256" key="1">
    <source>
        <dbReference type="ARBA" id="ARBA00004245"/>
    </source>
</evidence>
<dbReference type="GO" id="GO:0072686">
    <property type="term" value="C:mitotic spindle"/>
    <property type="evidence" value="ECO:0007669"/>
    <property type="project" value="TreeGrafter"/>
</dbReference>
<dbReference type="FunFam" id="2.130.10.10:FF:000320">
    <property type="entry name" value="echinoderm microtubule-associated protein-like 6"/>
    <property type="match status" value="1"/>
</dbReference>
<dbReference type="Proteomes" id="UP001431783">
    <property type="component" value="Unassembled WGS sequence"/>
</dbReference>
<dbReference type="PROSITE" id="PS50294">
    <property type="entry name" value="WD_REPEATS_REGION"/>
    <property type="match status" value="2"/>
</dbReference>
<dbReference type="InterPro" id="IPR011047">
    <property type="entry name" value="Quinoprotein_ADH-like_sf"/>
</dbReference>
<feature type="domain" description="EML-like first beta-propeller" evidence="10">
    <location>
        <begin position="322"/>
        <end position="590"/>
    </location>
</feature>
<evidence type="ECO:0000313" key="12">
    <source>
        <dbReference type="EMBL" id="KAK9876492.1"/>
    </source>
</evidence>
<dbReference type="Gene3D" id="2.130.10.10">
    <property type="entry name" value="YVTN repeat-like/Quinoprotein amine dehydrogenase"/>
    <property type="match status" value="2"/>
</dbReference>
<comment type="caution">
    <text evidence="12">The sequence shown here is derived from an EMBL/GenBank/DDBJ whole genome shotgun (WGS) entry which is preliminary data.</text>
</comment>
<feature type="repeat" description="WD" evidence="8">
    <location>
        <begin position="600"/>
        <end position="632"/>
    </location>
</feature>
<name>A0AAW1TY23_9CUCU</name>
<dbReference type="InterPro" id="IPR055442">
    <property type="entry name" value="Beta-prop_EML-like_2nd"/>
</dbReference>
<feature type="region of interest" description="Disordered" evidence="9">
    <location>
        <begin position="128"/>
        <end position="205"/>
    </location>
</feature>
<evidence type="ECO:0008006" key="14">
    <source>
        <dbReference type="Google" id="ProtNLM"/>
    </source>
</evidence>
<evidence type="ECO:0000256" key="8">
    <source>
        <dbReference type="PROSITE-ProRule" id="PRU00221"/>
    </source>
</evidence>
<dbReference type="InterPro" id="IPR015943">
    <property type="entry name" value="WD40/YVTN_repeat-like_dom_sf"/>
</dbReference>
<dbReference type="SMART" id="SM00320">
    <property type="entry name" value="WD40"/>
    <property type="match status" value="11"/>
</dbReference>
<keyword evidence="4 8" id="KW-0853">WD repeat</keyword>
<keyword evidence="5" id="KW-0493">Microtubule</keyword>
<dbReference type="GO" id="GO:0005874">
    <property type="term" value="C:microtubule"/>
    <property type="evidence" value="ECO:0007669"/>
    <property type="project" value="UniProtKB-KW"/>
</dbReference>
<evidence type="ECO:0000259" key="10">
    <source>
        <dbReference type="Pfam" id="PF23409"/>
    </source>
</evidence>
<evidence type="ECO:0000256" key="6">
    <source>
        <dbReference type="ARBA" id="ARBA00022737"/>
    </source>
</evidence>
<comment type="similarity">
    <text evidence="2">Belongs to the WD repeat EMAP family.</text>
</comment>
<feature type="compositionally biased region" description="Pro residues" evidence="9">
    <location>
        <begin position="151"/>
        <end position="165"/>
    </location>
</feature>
<dbReference type="PANTHER" id="PTHR13720">
    <property type="entry name" value="WD-40 REPEAT PROTEIN"/>
    <property type="match status" value="1"/>
</dbReference>
<dbReference type="EMBL" id="JARQZJ010000037">
    <property type="protein sequence ID" value="KAK9876492.1"/>
    <property type="molecule type" value="Genomic_DNA"/>
</dbReference>
<organism evidence="12 13">
    <name type="scientific">Henosepilachna vigintioctopunctata</name>
    <dbReference type="NCBI Taxonomy" id="420089"/>
    <lineage>
        <taxon>Eukaryota</taxon>
        <taxon>Metazoa</taxon>
        <taxon>Ecdysozoa</taxon>
        <taxon>Arthropoda</taxon>
        <taxon>Hexapoda</taxon>
        <taxon>Insecta</taxon>
        <taxon>Pterygota</taxon>
        <taxon>Neoptera</taxon>
        <taxon>Endopterygota</taxon>
        <taxon>Coleoptera</taxon>
        <taxon>Polyphaga</taxon>
        <taxon>Cucujiformia</taxon>
        <taxon>Coccinelloidea</taxon>
        <taxon>Coccinellidae</taxon>
        <taxon>Epilachninae</taxon>
        <taxon>Epilachnini</taxon>
        <taxon>Henosepilachna</taxon>
    </lineage>
</organism>
<evidence type="ECO:0000259" key="11">
    <source>
        <dbReference type="Pfam" id="PF23414"/>
    </source>
</evidence>
<dbReference type="GO" id="GO:0008017">
    <property type="term" value="F:microtubule binding"/>
    <property type="evidence" value="ECO:0007669"/>
    <property type="project" value="TreeGrafter"/>
</dbReference>